<proteinExistence type="inferred from homology"/>
<dbReference type="InterPro" id="IPR013083">
    <property type="entry name" value="Znf_RING/FYVE/PHD"/>
</dbReference>
<reference evidence="6" key="1">
    <citation type="submission" date="2023-04" db="EMBL/GenBank/DDBJ databases">
        <authorList>
            <person name="Vijverberg K."/>
            <person name="Xiong W."/>
            <person name="Schranz E."/>
        </authorList>
    </citation>
    <scope>NUCLEOTIDE SEQUENCE</scope>
</reference>
<sequence length="5465" mass="615178">MEEESSSSRSLLLEDFGQKVDLTRRIREVLLNYPEGTTVLKELIQNADDAGATKVCLCLDRRSHPTTSLLSPKLAQWQGPALLAYNNAVFTEDDFASISRIGGSGKQSQAWKTGRFGVGFNSVYHLTDLPSFVSDKYVVLFDPQGDFLPNISTLNPGKRIDYVTSSAISRYQDQLSPFCAFGCNMKTSFPGTIFRFPLRNESQAASSKLSKQAYLPDDISSMFEQLYEEAVFTLLFLKSVVSIEMYVWDTGMSEPKKTYSCSIRLKDKDTVWHRQTLLRLSKSMTSSDDKTDGFSLDFLSEDINGDKRVDTFYIVQTMASSSSRIGSFAKSMSKDYDIHLLPWAAVAACISDNSSRGDVLKDGRAFCFLPLPLKTGMTVQINGYFEVSSNRRGIWYGADMDRSGRIRSLWNRLLLEDVVASSFVKLLLQVQHMLGPTNSYYSLWPIGSFEEPWSIMVEHIYKNIGDSRVLHSDLNGGKWVSVMEAFLHDNEFCKSNELGKALVQLGLPIVHLPIALRDMLLKFASSLKVVTPDSVRNFLRKSKGVNKISRDLKLVLLEYCLEDLIDDDVVTHAYDLPLVPLASGEFGSFSEKGVSYFVCNELEYKLLQKIPDRVIDQNIPENILTRLTSIAKIPSANVLLFDVNSFLQLFPKIIPADWKYKTSVSWDPESNPNHPSSTWFHLFWKYLHGNCGSLLTFGDWPILPSVSGHLYRPSRQVKLLNVDKLSDKMKGILGKVGCRILNSSHGVDHPDLVNYVREADGDGVLKSIFDVVSSNDDIKHVFLQTLEAVDRDELRHFFLDPKWYIGNNMSDTERRACMRLPIFMVFSEEENYSYSGLEEQKFLPPSDCHKSLLCNDFVKSSSGIEDEILNKYYGIERIGKAIFYKRYVFNKVKELAPEFRDIIMMSVLQELPHLSTEDPTIKGHLANLEFVPTASGSLKCPTVLYDPRNEELYALLEDSDCFPHGVFEESGILDKLQGLGLKTSVSPEAVIQSARQVELLMQSDQQRAHSRGKVLLSYLEVNALKWSPDVSEQGTMNRMFSRAASAFRSRNLKSDLEKFWIDLRLISWCPVLVSSPFESLPWPIVSSMVAPPKLVRLFSDLWLVSASMRILDGECSSTSLSHYLGWSSPPSGSVIAAQLLELGKNNETVTDPVLRQELALAMPRIYAILMNMLNTDEMDIVKAVLEGSRWIWVGDGFATPEEVVISGSLHLAPYLRVIPVDLAVFKALFLELGIREFLKPKDYAQILGRMARIKGSTPLNSQELRAALLISQHLAEVQLYEEQIKIFLPDVSCFLVDATDLVYNDAPWLIGSENEASFGNPSMALNMKRTVHKFVHGNISNDVAEKLGVHSLRRMLLAESADSMNLSLSGAAEAFGQHEALTTRLKHILEMYADGPGTLFELVQNAEDAKASEVAFLLDNTHYGTSSVLSPEMSDWQGPALYCFNDSVFSPQDLYAISRIGQESKLEKPFAIGRFGLGFNCVYHFTDIPTFVSGENIVLFDPHACYLPGISPSHPGLRIKFSGRKILEQFPDQFSPFLHFGCDMQNSFPGTLFRFPLRNAKAASKSQIKKEAYSPQDVTSLLTSFSEVVSKTLLFLRNVKTISIYMKEGVGSEMQLVHRVHKDSIGEPEREAESNTFQLMVNFMHEHKEGSEKNHFFDKLKRPNDTGLPWKSQKLLLTEKSQSEEKSNVWLTSECFDGRQSKRNNKSHKSIPWACVASCLNNMEVEKTFEGQAFCFLPLPINTGLPVHVNAYFELSSNRRDIWFGNDMAGGGKKRSDWNLYLLEEVAAPAYGHLLEKLTSEINNSDSFYSFWPTTATSGPWVSMVEKLYKFVSDSGLRVLYTKARGGQWIPTKQAIFPDFTFDKSNFLVDALSNAGLPMTTIPKPHVEKFMEFCPTLHFLTPQLLRTLLVRRKREFRDRNGMILALEYCLLDLTTPIQSDNFYGLPLLPLSNGLFTVFEKRGSSDRVYVTRGDAYNLLKDSVSNHLVDSEIPDAVYEKLCDMARSESFNVSFLSCHLLEKLFMRLLPTEWMHMKEVMWVPGHQGQPTLEWMRLLWNYLNSNCDDLSVFCKWPILPVGNNHLLQLVENSYVIEDDGWSENMSSLLLKIGCLLLRHDIQLEHPQLNKYVQSPSASGVLNALSAICEPGKIGDLFDNASEGELHEFRSFILQSKWFSGGLLNASHINIIKQIPMFESFKSRKLVSLTKPTKWLKPDGILEGLLDDDFIRIDSEKERKLLKKYLDIREPSRVQFYKGYVFNRIPELVSEPEILLAIFDEIRVLIKEDSSFKKELMMTPFVLTNTGSLQEPQRLYDPRIPELEKFLHKDLFFPSDKFSDPETLEMLVTLGLKQTLGIQGLLDSAKSVSMLHDKMEPEAVVNGKRLLGCLDALALKFSTEEVEFSFNEFGPDDEADNYSRNTPEAFHEDYVGKLFDEMPGDEFWSELKAIRWCPVSVDPPLTGLPWLVPAQQIAAPDTVRPKSQMWLASSMMHVLDGECNSMFLQRKLGWTDRLHIKTLTSQLIGLSKSYAEVKSDPEFEASLQEHMPVLYSNLQEYVGTDEFDLLKASLSNVPWVWIGDDFVTVEALAFDSPVKYSPYLYVVPSELSVFRDLLLALGVRLSFDLFDYAHVLLRLQKDVKGSPLSEDQLSFVLCVLEAVSDCQSERSMFESSNTPLLVPDSRGLLMAARDVMYNDAPWLDNNTPLGKHIIHSSISHDLANRLGIQSLRSISLVSEEMTKDLPYCCKAKKLHIIFDKRQHPSQSLLQQNLGDFQGPAIVAVLEGASLSREEISSLQFLPPWGLRGDMLNYGLGLMSCYSITDLPSVVSGGFLYMFDPCGKAFTLPSSSHSPAAKMFTLTGTNLTERFRDQFSPMFIGQKVPWSSDSTVIRMPISSKFIEDGTESEWTEIKLIFENFIKHASRTLVFLKSVSEVSLSTWEEKEPQSSQDFLIYVDSSHAALRNPFSEKKWKKFQLSNLFGTSSSAVKLHVVDINLHQNGTMVVDRWLVVLSLGSGQTRNMALDRRYLAYNLTPVAGVAIHILRNGHLSEAQSFYSIMSPLPLSDSITMPVTVLGCFLVRHNRGRYLFMYQDSESQPDAGNQLIEAWNRELMTCVRDSYVRLVLEMFKIRRDPSTSTLESRATHAIHMALNACGTQIYSFWPTSEDANGTKSKTLKADWTCVVDQVIRPFYSRLVDLPVWQLYSGNLVKAEEGMFLSQPGSRMGGNILPATVCSFVKEHHPVFSVPWKLVSEIQAIGFNIREIKPKMVRDLLRMSSTPIAIPSIDTYVDVLEYCLSDIQLLDPSEDPDHNSGPGLDLGRAPGPSGSTSPNPGDPIETLASLGKALFDFGRGVVEDMGRGTERYNTGLGLGGPIRGPDRRFVKVASELKGLPCPTAISHLSKLGVTELWVGNKQQQSLMARLGSKFVHPNILERPILAQIFTNDNLLSLLKLKIFSPRLLADNMRSLFHENWVNHVINSSVAPWFSWENTREGGPAPDWIKLFWRSFSNSEDLPLFSQWPLVPVFLGRPVLCRVKHCNLVFIPPQLPNSENPDLEDDDVACLDSLPEEIRPYMLAYKVTDKKHPWLYSLLNQCNIPIVDTAFMEFTPPRNYFPVAGISLGQAIAAKLVAGKAAGYLPELTSFPPSDCNSLFSLLASDFSSNGSEYTQQDLEVLRDLPIYKTVIGTYRKLNIQETCMIGSNTFLKPYNEHCMWYNSESFESGLLRALGVSELQDKQILVRFGLPGFEEKPHSEQEDILIYLYMNWQELQQDSLVIEALKETKFVRSADEQSGDLHKPKDLFDPGDSLLKSVFSSEVQKFPGERFVSDGWLNVLRKTGLQNTSDPDIVLECARRVEFLGAESMKPSGFVDDFEEDFSDTRMEVSLEIWSLAETLVSAIFANFAVLYGNNFCNTLGKIACIPAEKGFPSISGKKGGKRVLCSYSEALVLKDWPLGWSVAPILSKQSVVPPEYAWGSLQLKTPPPFTTVLKHLQAIGRNFGEDTLAHWPNESGLITVEEASFEVFKYLDKIWGTLSSSDLSELKRVAFIPAANGTRLVTSSSLFARLTINLSPFAFELPSRYLPFVKILKELGLQDTLSISCAMDLLSDLQKSCGYQRLNPNELRAVMEILHFLCNETIELQKSDRSKWESELIVPDDGCRLVHANSCVYIDPYGSRYVKYIDSSRLRFVHHDVSEKLCLAFSIRKLSDVVVEELDQVENLHTLEEIGSISLASIRIKLLSTSFQVAILSVLNSVPLTTSKTPDLQTLQQSLESIAKRLQFVQSIYTRFWLLTKSQDITRSSKDSIIPEWESGSRSSHRSLYYVDRSNTRLLIADPPSYISVLDLVSIVVSHVLRSPVPLPIASLFLSPEGSETALVNILKLSSDVRATGGVGGFLGREILPQDAMQVQLHPLRPFYKGEIVAWRSQNGEKLKYGKIPEDVRPSAGQALYRFNLEMSPGKLEAVLSSHVFSFRSLSIGNNNNNMIHEDNSNNVVDTTHKHVEKPESSSSRNQKQKQPIKELEHGRVSPEELVQAVQEMLSAAGIRMDTEKQSLLQTTLSLQERLKESQATLLLEQEKSDVAIKEADTAKAAWLCRICLSNEIDITLVPCGHVLCRRCSSAVSRTVHLTTNRLKVTADHYMAGVSIAAEWQLLGDKYYRKPELYQLRWKNIDLARNKVACAPFGGPIAVIRDESKIVQLYAESALRKLRIFNSCGRQISETVWRNPGGRLIGLSWTEEQVLVCVTQDGTVYRYDIHCKIIESNVSMGTECFEHSVVECVFWGNGVVCINEAFQLFCIPDLKNPKPCKLADTGLEEFPLCMAVIEPQYTMSGNVEVLLGVGDHVLLVEEDGVQTVGDGLGTLQKMVISHNGKLMASFTHDGQLLVMPTDFSSIIFEYSCESTLAPEQLVWCGMDSVLLYWDDMLLMVGPYGDPVRYLYDEPIILIPECDGARILSNLNMEFLQRVPASTESIFKIGSTEPAALLYDALDHFDRRSAKADENLRLIKTSLPEAVEACVDAAGHEFDPSLQQTLLRAASYGQAFCSQFQRESIQEMSKTLRVLNAVRSPETGIPLSIHQYKLLTPSVLIGRLVNAHQHLLALRISDYLGMNQEVVIMHWACSKLTVSSAVPDVTLLEILLDKLKLCRSISYAAVAAHADQTGRRKLAAMLVEHEPLSSKQVPLLLGIGEEDTALTKATESGDTDLVYLVLFHIWQKRPALELFGMIQARPIARDLFIRYARCYKHEFLKDFFLSTGQLHDVAYLLWKESWELAKNPMASRGSPLHTPRIKLIEKAQNLFAETKEHVFESKAAEEHARLLRMQHELEVSTKQPIFVDSSISDTIRTCIVLGNHRAALRVKTEFKVSEKRWYWLKVFALATIRDWDALEKFSKEKRPPVGFRPFVEACIDAEEKGEAVKYISKLADPREKAEAYARVGMAKEAADAASQSKDGELLGRLRNTLQDSTASSLFDTLRDRLSFPGVS</sequence>
<dbReference type="GO" id="GO:0098588">
    <property type="term" value="C:bounding membrane of organelle"/>
    <property type="evidence" value="ECO:0007669"/>
    <property type="project" value="UniProtKB-ARBA"/>
</dbReference>
<accession>A0AA35ZQM0</accession>
<dbReference type="InterPro" id="IPR058210">
    <property type="entry name" value="SACS/Nov_dom"/>
</dbReference>
<dbReference type="Pfam" id="PF04841">
    <property type="entry name" value="Vps16_N"/>
    <property type="match status" value="1"/>
</dbReference>
<dbReference type="InterPro" id="IPR052972">
    <property type="entry name" value="Sacsin_chaperone_reg"/>
</dbReference>
<feature type="region of interest" description="Disordered" evidence="2">
    <location>
        <begin position="4485"/>
        <end position="4512"/>
    </location>
</feature>
<feature type="domain" description="Sacsin/Nov" evidence="5">
    <location>
        <begin position="2740"/>
        <end position="2939"/>
    </location>
</feature>
<dbReference type="FunFam" id="1.10.150.780:FF:000001">
    <property type="entry name" value="Vacuolar protein sorting-associated protein 16 homolog"/>
    <property type="match status" value="1"/>
</dbReference>
<name>A0AA35ZQM0_LACSI</name>
<dbReference type="Pfam" id="PF25794">
    <property type="entry name" value="SACS"/>
    <property type="match status" value="3"/>
</dbReference>
<dbReference type="SUPFAM" id="SSF57850">
    <property type="entry name" value="RING/U-box"/>
    <property type="match status" value="1"/>
</dbReference>
<dbReference type="SUPFAM" id="SSF50978">
    <property type="entry name" value="WD40 repeat-like"/>
    <property type="match status" value="1"/>
</dbReference>
<feature type="domain" description="Sacsin/Nov" evidence="5">
    <location>
        <begin position="20"/>
        <end position="259"/>
    </location>
</feature>
<organism evidence="6 7">
    <name type="scientific">Lactuca saligna</name>
    <name type="common">Willowleaf lettuce</name>
    <dbReference type="NCBI Taxonomy" id="75948"/>
    <lineage>
        <taxon>Eukaryota</taxon>
        <taxon>Viridiplantae</taxon>
        <taxon>Streptophyta</taxon>
        <taxon>Embryophyta</taxon>
        <taxon>Tracheophyta</taxon>
        <taxon>Spermatophyta</taxon>
        <taxon>Magnoliopsida</taxon>
        <taxon>eudicotyledons</taxon>
        <taxon>Gunneridae</taxon>
        <taxon>Pentapetalae</taxon>
        <taxon>asterids</taxon>
        <taxon>campanulids</taxon>
        <taxon>Asterales</taxon>
        <taxon>Asteraceae</taxon>
        <taxon>Cichorioideae</taxon>
        <taxon>Cichorieae</taxon>
        <taxon>Lactucinae</taxon>
        <taxon>Lactuca</taxon>
    </lineage>
</organism>
<evidence type="ECO:0000256" key="1">
    <source>
        <dbReference type="ARBA" id="ARBA00009250"/>
    </source>
</evidence>
<dbReference type="InterPro" id="IPR036890">
    <property type="entry name" value="HATPase_C_sf"/>
</dbReference>
<feature type="domain" description="Sacsin/Nov" evidence="5">
    <location>
        <begin position="1378"/>
        <end position="1613"/>
    </location>
</feature>
<dbReference type="InterPro" id="IPR006926">
    <property type="entry name" value="Vps16_N"/>
</dbReference>
<evidence type="ECO:0000313" key="6">
    <source>
        <dbReference type="EMBL" id="CAI9296524.1"/>
    </source>
</evidence>
<evidence type="ECO:0000259" key="5">
    <source>
        <dbReference type="Pfam" id="PF25794"/>
    </source>
</evidence>
<feature type="region of interest" description="Disordered" evidence="2">
    <location>
        <begin position="3293"/>
        <end position="3325"/>
    </location>
</feature>
<dbReference type="GO" id="GO:0030544">
    <property type="term" value="F:Hsp70 protein binding"/>
    <property type="evidence" value="ECO:0007669"/>
    <property type="project" value="TreeGrafter"/>
</dbReference>
<evidence type="ECO:0000259" key="4">
    <source>
        <dbReference type="Pfam" id="PF04841"/>
    </source>
</evidence>
<dbReference type="PANTHER" id="PTHR15600">
    <property type="entry name" value="SACSIN"/>
    <property type="match status" value="1"/>
</dbReference>
<feature type="compositionally biased region" description="Basic and acidic residues" evidence="2">
    <location>
        <begin position="4503"/>
        <end position="4512"/>
    </location>
</feature>
<feature type="compositionally biased region" description="Low complexity" evidence="2">
    <location>
        <begin position="3312"/>
        <end position="3325"/>
    </location>
</feature>
<dbReference type="SUPFAM" id="SSF55874">
    <property type="entry name" value="ATPase domain of HSP90 chaperone/DNA topoisomerase II/histidine kinase"/>
    <property type="match status" value="2"/>
</dbReference>
<dbReference type="NCBIfam" id="NF047352">
    <property type="entry name" value="P_loop_sacsin"/>
    <property type="match status" value="2"/>
</dbReference>
<evidence type="ECO:0000256" key="2">
    <source>
        <dbReference type="SAM" id="MobiDB-lite"/>
    </source>
</evidence>
<evidence type="ECO:0000259" key="3">
    <source>
        <dbReference type="Pfam" id="PF04840"/>
    </source>
</evidence>
<evidence type="ECO:0000313" key="7">
    <source>
        <dbReference type="Proteomes" id="UP001177003"/>
    </source>
</evidence>
<feature type="compositionally biased region" description="Polar residues" evidence="2">
    <location>
        <begin position="4492"/>
        <end position="4501"/>
    </location>
</feature>
<dbReference type="GO" id="GO:0005768">
    <property type="term" value="C:endosome"/>
    <property type="evidence" value="ECO:0007669"/>
    <property type="project" value="UniProtKB-ARBA"/>
</dbReference>
<dbReference type="PANTHER" id="PTHR15600:SF42">
    <property type="entry name" value="SACSIN"/>
    <property type="match status" value="1"/>
</dbReference>
<dbReference type="InterPro" id="IPR006925">
    <property type="entry name" value="Vps16_C"/>
</dbReference>
<feature type="domain" description="Vps16 C-terminal" evidence="3">
    <location>
        <begin position="5131"/>
        <end position="5453"/>
    </location>
</feature>
<dbReference type="Gene3D" id="3.30.40.10">
    <property type="entry name" value="Zinc/RING finger domain, C3HC4 (zinc finger)"/>
    <property type="match status" value="1"/>
</dbReference>
<keyword evidence="7" id="KW-1185">Reference proteome</keyword>
<dbReference type="Pfam" id="PF04840">
    <property type="entry name" value="Vps16_C"/>
    <property type="match status" value="1"/>
</dbReference>
<dbReference type="EMBL" id="OX465084">
    <property type="protein sequence ID" value="CAI9296524.1"/>
    <property type="molecule type" value="Genomic_DNA"/>
</dbReference>
<dbReference type="GO" id="GO:0006886">
    <property type="term" value="P:intracellular protein transport"/>
    <property type="evidence" value="ECO:0007669"/>
    <property type="project" value="InterPro"/>
</dbReference>
<gene>
    <name evidence="6" type="ORF">LSALG_LOCUS35386</name>
</gene>
<dbReference type="Gene3D" id="3.30.565.10">
    <property type="entry name" value="Histidine kinase-like ATPase, C-terminal domain"/>
    <property type="match status" value="1"/>
</dbReference>
<dbReference type="Proteomes" id="UP001177003">
    <property type="component" value="Chromosome 8"/>
</dbReference>
<comment type="similarity">
    <text evidence="1">Belongs to the VPS16 family.</text>
</comment>
<feature type="domain" description="Vps16 N-terminal" evidence="4">
    <location>
        <begin position="4633"/>
        <end position="5032"/>
    </location>
</feature>
<evidence type="ECO:0008006" key="8">
    <source>
        <dbReference type="Google" id="ProtNLM"/>
    </source>
</evidence>
<dbReference type="InterPro" id="IPR036322">
    <property type="entry name" value="WD40_repeat_dom_sf"/>
</dbReference>
<dbReference type="GO" id="GO:0099023">
    <property type="term" value="C:vesicle tethering complex"/>
    <property type="evidence" value="ECO:0007669"/>
    <property type="project" value="UniProtKB-ARBA"/>
</dbReference>
<protein>
    <recommendedName>
        <fullName evidence="8">RING-type domain-containing protein</fullName>
    </recommendedName>
</protein>
<dbReference type="InterPro" id="IPR038132">
    <property type="entry name" value="Vps16_C_sf"/>
</dbReference>
<dbReference type="Gene3D" id="1.10.150.780">
    <property type="entry name" value="Vps16, C-terminal region"/>
    <property type="match status" value="1"/>
</dbReference>